<proteinExistence type="predicted"/>
<evidence type="ECO:0000256" key="1">
    <source>
        <dbReference type="ARBA" id="ARBA00022679"/>
    </source>
</evidence>
<dbReference type="InterPro" id="IPR016181">
    <property type="entry name" value="Acyl_CoA_acyltransferase"/>
</dbReference>
<dbReference type="Proteomes" id="UP000886752">
    <property type="component" value="Unassembled WGS sequence"/>
</dbReference>
<organism evidence="4 5">
    <name type="scientific">Candidatus Desulfovibrio intestinipullorum</name>
    <dbReference type="NCBI Taxonomy" id="2838536"/>
    <lineage>
        <taxon>Bacteria</taxon>
        <taxon>Pseudomonadati</taxon>
        <taxon>Thermodesulfobacteriota</taxon>
        <taxon>Desulfovibrionia</taxon>
        <taxon>Desulfovibrionales</taxon>
        <taxon>Desulfovibrionaceae</taxon>
        <taxon>Desulfovibrio</taxon>
    </lineage>
</organism>
<dbReference type="AlphaFoldDB" id="A0A9D1PVQ6"/>
<dbReference type="SUPFAM" id="SSF55729">
    <property type="entry name" value="Acyl-CoA N-acyltransferases (Nat)"/>
    <property type="match status" value="1"/>
</dbReference>
<dbReference type="EMBL" id="DXHV01000047">
    <property type="protein sequence ID" value="HIW00414.1"/>
    <property type="molecule type" value="Genomic_DNA"/>
</dbReference>
<protein>
    <submittedName>
        <fullName evidence="4">GNAT family N-acetyltransferase</fullName>
    </submittedName>
</protein>
<evidence type="ECO:0000313" key="4">
    <source>
        <dbReference type="EMBL" id="HIW00414.1"/>
    </source>
</evidence>
<dbReference type="GO" id="GO:0008080">
    <property type="term" value="F:N-acetyltransferase activity"/>
    <property type="evidence" value="ECO:0007669"/>
    <property type="project" value="UniProtKB-ARBA"/>
</dbReference>
<name>A0A9D1PVQ6_9BACT</name>
<evidence type="ECO:0000313" key="5">
    <source>
        <dbReference type="Proteomes" id="UP000886752"/>
    </source>
</evidence>
<sequence length="180" mass="19564">MPVERQVLTGAGSHSLPLLRSATAADLAALASLEARSFPPAEAADAARLKDRLQVFPDRFWLLCQGSELLAYACGLLTDEPDLVDDMYANARLHNPDGHWQMLFSVCTDARFRHQGLATRLLQEIGAQIAAEGRCGIVLTCKDALIPLYAQAGFADEGISPHSSHGGVAWHQMRLVCQRT</sequence>
<dbReference type="PANTHER" id="PTHR10908:SF0">
    <property type="entry name" value="SEROTONIN N-ACETYLTRANSFERASE"/>
    <property type="match status" value="1"/>
</dbReference>
<comment type="caution">
    <text evidence="4">The sequence shown here is derived from an EMBL/GenBank/DDBJ whole genome shotgun (WGS) entry which is preliminary data.</text>
</comment>
<dbReference type="Pfam" id="PF00583">
    <property type="entry name" value="Acetyltransf_1"/>
    <property type="match status" value="1"/>
</dbReference>
<keyword evidence="2" id="KW-0012">Acyltransferase</keyword>
<evidence type="ECO:0000259" key="3">
    <source>
        <dbReference type="PROSITE" id="PS51186"/>
    </source>
</evidence>
<reference evidence="4" key="1">
    <citation type="journal article" date="2021" name="PeerJ">
        <title>Extensive microbial diversity within the chicken gut microbiome revealed by metagenomics and culture.</title>
        <authorList>
            <person name="Gilroy R."/>
            <person name="Ravi A."/>
            <person name="Getino M."/>
            <person name="Pursley I."/>
            <person name="Horton D.L."/>
            <person name="Alikhan N.F."/>
            <person name="Baker D."/>
            <person name="Gharbi K."/>
            <person name="Hall N."/>
            <person name="Watson M."/>
            <person name="Adriaenssens E.M."/>
            <person name="Foster-Nyarko E."/>
            <person name="Jarju S."/>
            <person name="Secka A."/>
            <person name="Antonio M."/>
            <person name="Oren A."/>
            <person name="Chaudhuri R.R."/>
            <person name="La Ragione R."/>
            <person name="Hildebrand F."/>
            <person name="Pallen M.J."/>
        </authorList>
    </citation>
    <scope>NUCLEOTIDE SEQUENCE</scope>
    <source>
        <strain evidence="4">ChiHecec2B26-446</strain>
    </source>
</reference>
<dbReference type="InterPro" id="IPR051635">
    <property type="entry name" value="SNAT-like"/>
</dbReference>
<dbReference type="InterPro" id="IPR000182">
    <property type="entry name" value="GNAT_dom"/>
</dbReference>
<accession>A0A9D1PVQ6</accession>
<keyword evidence="1" id="KW-0808">Transferase</keyword>
<dbReference type="PANTHER" id="PTHR10908">
    <property type="entry name" value="SEROTONIN N-ACETYLTRANSFERASE"/>
    <property type="match status" value="1"/>
</dbReference>
<feature type="domain" description="N-acetyltransferase" evidence="3">
    <location>
        <begin position="17"/>
        <end position="175"/>
    </location>
</feature>
<dbReference type="PROSITE" id="PS51186">
    <property type="entry name" value="GNAT"/>
    <property type="match status" value="1"/>
</dbReference>
<gene>
    <name evidence="4" type="ORF">H9894_04420</name>
</gene>
<dbReference type="CDD" id="cd04301">
    <property type="entry name" value="NAT_SF"/>
    <property type="match status" value="1"/>
</dbReference>
<reference evidence="4" key="2">
    <citation type="submission" date="2021-04" db="EMBL/GenBank/DDBJ databases">
        <authorList>
            <person name="Gilroy R."/>
        </authorList>
    </citation>
    <scope>NUCLEOTIDE SEQUENCE</scope>
    <source>
        <strain evidence="4">ChiHecec2B26-446</strain>
    </source>
</reference>
<evidence type="ECO:0000256" key="2">
    <source>
        <dbReference type="ARBA" id="ARBA00023315"/>
    </source>
</evidence>
<dbReference type="Gene3D" id="3.40.630.30">
    <property type="match status" value="1"/>
</dbReference>